<dbReference type="AlphaFoldDB" id="A0AA97CYM9"/>
<dbReference type="GO" id="GO:0016887">
    <property type="term" value="F:ATP hydrolysis activity"/>
    <property type="evidence" value="ECO:0007669"/>
    <property type="project" value="InterPro"/>
</dbReference>
<dbReference type="InterPro" id="IPR027417">
    <property type="entry name" value="P-loop_NTPase"/>
</dbReference>
<reference evidence="6" key="1">
    <citation type="submission" date="2023-06" db="EMBL/GenBank/DDBJ databases">
        <title>Gordonia sp. nov. and Pseudochrobactrum sp. nov., two species isolated from the burying beetle Nicrophorus vespilloides.</title>
        <authorList>
            <person name="Poehlein A."/>
            <person name="Guzman J."/>
            <person name="Daniel R."/>
            <person name="Vilcinskas A."/>
        </authorList>
    </citation>
    <scope>NUCLEOTIDE SEQUENCE</scope>
    <source>
        <strain evidence="6">MP11Mi</strain>
    </source>
</reference>
<dbReference type="PANTHER" id="PTHR42794">
    <property type="entry name" value="HEMIN IMPORT ATP-BINDING PROTEIN HMUV"/>
    <property type="match status" value="1"/>
</dbReference>
<dbReference type="PROSITE" id="PS00211">
    <property type="entry name" value="ABC_TRANSPORTER_1"/>
    <property type="match status" value="1"/>
</dbReference>
<dbReference type="SUPFAM" id="SSF52540">
    <property type="entry name" value="P-loop containing nucleoside triphosphate hydrolases"/>
    <property type="match status" value="1"/>
</dbReference>
<name>A0AA97CYM9_9ACTN</name>
<evidence type="ECO:0000256" key="1">
    <source>
        <dbReference type="ARBA" id="ARBA00022448"/>
    </source>
</evidence>
<evidence type="ECO:0000313" key="6">
    <source>
        <dbReference type="EMBL" id="WOC13554.1"/>
    </source>
</evidence>
<sequence length="288" mass="30387">MRVDVQGLGVRRSGSLVVEAVDLSASAGTVLGVIGPNGSGKSTMLRAVAGLIPIVTGRVEVGGTDVTALSRRDLARRIAVMAQESAGEFDMTVRDLVLLGRLPHGRGFGRDSAHDVDVAADSLDRVGGRELAGRSVATLSGGERQRVMLARALAQETPILVLDEPTNHLDIAHRLDLLALIRETGRTVLMALHDLDLVDAVCDEVAVLDGGRLVAHGRPADVMSVDLLHSVFGVAATPVAHPVTGRRHLIFDRPTDPTGGRTPPSGTPMTESQQKYPSRIPVEEAKSP</sequence>
<feature type="region of interest" description="Disordered" evidence="4">
    <location>
        <begin position="245"/>
        <end position="288"/>
    </location>
</feature>
<dbReference type="EMBL" id="CP128986">
    <property type="protein sequence ID" value="WOC13554.1"/>
    <property type="molecule type" value="Genomic_DNA"/>
</dbReference>
<proteinExistence type="predicted"/>
<dbReference type="Gene3D" id="3.40.50.300">
    <property type="entry name" value="P-loop containing nucleotide triphosphate hydrolases"/>
    <property type="match status" value="1"/>
</dbReference>
<evidence type="ECO:0000256" key="2">
    <source>
        <dbReference type="ARBA" id="ARBA00022741"/>
    </source>
</evidence>
<dbReference type="CDD" id="cd03214">
    <property type="entry name" value="ABC_Iron-Siderophores_B12_Hemin"/>
    <property type="match status" value="1"/>
</dbReference>
<protein>
    <submittedName>
        <fullName evidence="6">Fe(3+) dicitrate transport ATP-binding protein FecE</fullName>
    </submittedName>
</protein>
<keyword evidence="1" id="KW-0813">Transport</keyword>
<feature type="compositionally biased region" description="Low complexity" evidence="4">
    <location>
        <begin position="256"/>
        <end position="270"/>
    </location>
</feature>
<feature type="domain" description="ABC transporter" evidence="5">
    <location>
        <begin position="3"/>
        <end position="235"/>
    </location>
</feature>
<evidence type="ECO:0000256" key="4">
    <source>
        <dbReference type="SAM" id="MobiDB-lite"/>
    </source>
</evidence>
<keyword evidence="3 6" id="KW-0067">ATP-binding</keyword>
<keyword evidence="2" id="KW-0547">Nucleotide-binding</keyword>
<dbReference type="PROSITE" id="PS50893">
    <property type="entry name" value="ABC_TRANSPORTER_2"/>
    <property type="match status" value="1"/>
</dbReference>
<dbReference type="PANTHER" id="PTHR42794:SF2">
    <property type="entry name" value="ABC TRANSPORTER ATP-BINDING PROTEIN"/>
    <property type="match status" value="1"/>
</dbReference>
<dbReference type="GO" id="GO:0005524">
    <property type="term" value="F:ATP binding"/>
    <property type="evidence" value="ECO:0007669"/>
    <property type="project" value="UniProtKB-KW"/>
</dbReference>
<dbReference type="InterPro" id="IPR003439">
    <property type="entry name" value="ABC_transporter-like_ATP-bd"/>
</dbReference>
<dbReference type="SMART" id="SM00382">
    <property type="entry name" value="AAA"/>
    <property type="match status" value="1"/>
</dbReference>
<organism evidence="6">
    <name type="scientific">Gordonia sp. MP11Mi</name>
    <dbReference type="NCBI Taxonomy" id="3022769"/>
    <lineage>
        <taxon>Bacteria</taxon>
        <taxon>Bacillati</taxon>
        <taxon>Actinomycetota</taxon>
        <taxon>Actinomycetes</taxon>
        <taxon>Mycobacteriales</taxon>
        <taxon>Gordoniaceae</taxon>
        <taxon>Gordonia</taxon>
    </lineage>
</organism>
<evidence type="ECO:0000259" key="5">
    <source>
        <dbReference type="PROSITE" id="PS50893"/>
    </source>
</evidence>
<dbReference type="Pfam" id="PF00005">
    <property type="entry name" value="ABC_tran"/>
    <property type="match status" value="1"/>
</dbReference>
<dbReference type="InterPro" id="IPR003593">
    <property type="entry name" value="AAA+_ATPase"/>
</dbReference>
<dbReference type="InterPro" id="IPR017871">
    <property type="entry name" value="ABC_transporter-like_CS"/>
</dbReference>
<dbReference type="FunFam" id="3.40.50.300:FF:000134">
    <property type="entry name" value="Iron-enterobactin ABC transporter ATP-binding protein"/>
    <property type="match status" value="1"/>
</dbReference>
<gene>
    <name evidence="6" type="primary">fecE_1</name>
    <name evidence="6" type="ORF">MP11Mi_26570</name>
</gene>
<accession>A0AA97CYM9</accession>
<evidence type="ECO:0000256" key="3">
    <source>
        <dbReference type="ARBA" id="ARBA00022840"/>
    </source>
</evidence>
<dbReference type="RefSeq" id="WP_420039368.1">
    <property type="nucleotide sequence ID" value="NZ_CP128986.1"/>
</dbReference>